<gene>
    <name evidence="1" type="ORF">GGQ63_003285</name>
</gene>
<evidence type="ECO:0000313" key="2">
    <source>
        <dbReference type="Proteomes" id="UP000523821"/>
    </source>
</evidence>
<name>A0A7W9FNZ1_9HYPH</name>
<protein>
    <submittedName>
        <fullName evidence="1">Uncharacterized protein</fullName>
    </submittedName>
</protein>
<sequence>MIARMKARARRESTSLEQKIRDLIIADARPTRAERIEEAREIRERIGRVKGSSVELIREDRDKDEPYR</sequence>
<reference evidence="1 2" key="1">
    <citation type="submission" date="2020-08" db="EMBL/GenBank/DDBJ databases">
        <title>Genomic Encyclopedia of Type Strains, Phase IV (KMG-IV): sequencing the most valuable type-strain genomes for metagenomic binning, comparative biology and taxonomic classification.</title>
        <authorList>
            <person name="Goeker M."/>
        </authorList>
    </citation>
    <scope>NUCLEOTIDE SEQUENCE [LARGE SCALE GENOMIC DNA]</scope>
    <source>
        <strain evidence="1 2">DSM 16268</strain>
    </source>
</reference>
<accession>A0A7W9FNZ1</accession>
<dbReference type="Proteomes" id="UP000523821">
    <property type="component" value="Unassembled WGS sequence"/>
</dbReference>
<organism evidence="1 2">
    <name type="scientific">Prosthecomicrobium pneumaticum</name>
    <dbReference type="NCBI Taxonomy" id="81895"/>
    <lineage>
        <taxon>Bacteria</taxon>
        <taxon>Pseudomonadati</taxon>
        <taxon>Pseudomonadota</taxon>
        <taxon>Alphaproteobacteria</taxon>
        <taxon>Hyphomicrobiales</taxon>
        <taxon>Kaistiaceae</taxon>
        <taxon>Prosthecomicrobium</taxon>
    </lineage>
</organism>
<keyword evidence="2" id="KW-1185">Reference proteome</keyword>
<evidence type="ECO:0000313" key="1">
    <source>
        <dbReference type="EMBL" id="MBB5754204.1"/>
    </source>
</evidence>
<comment type="caution">
    <text evidence="1">The sequence shown here is derived from an EMBL/GenBank/DDBJ whole genome shotgun (WGS) entry which is preliminary data.</text>
</comment>
<dbReference type="AlphaFoldDB" id="A0A7W9FNZ1"/>
<proteinExistence type="predicted"/>
<dbReference type="EMBL" id="JACHOO010000007">
    <property type="protein sequence ID" value="MBB5754204.1"/>
    <property type="molecule type" value="Genomic_DNA"/>
</dbReference>